<dbReference type="HOGENOM" id="CLU_1781181_0_0_1"/>
<dbReference type="InterPro" id="IPR036770">
    <property type="entry name" value="Ankyrin_rpt-contain_sf"/>
</dbReference>
<reference evidence="1" key="3">
    <citation type="submission" date="2015-02" db="UniProtKB">
        <authorList>
            <consortium name="EnsemblProtists"/>
        </authorList>
    </citation>
    <scope>IDENTIFICATION</scope>
    <source>
        <strain evidence="1">DAOM BR144</strain>
    </source>
</reference>
<dbReference type="STRING" id="431595.K3WI83"/>
<dbReference type="EnsemblProtists" id="PYU1_T004675">
    <property type="protein sequence ID" value="PYU1_T004675"/>
    <property type="gene ID" value="PYU1_G004664"/>
</dbReference>
<evidence type="ECO:0000313" key="2">
    <source>
        <dbReference type="Proteomes" id="UP000019132"/>
    </source>
</evidence>
<evidence type="ECO:0008006" key="3">
    <source>
        <dbReference type="Google" id="ProtNLM"/>
    </source>
</evidence>
<name>K3WI83_GLOUD</name>
<dbReference type="Gene3D" id="1.25.40.20">
    <property type="entry name" value="Ankyrin repeat-containing domain"/>
    <property type="match status" value="1"/>
</dbReference>
<dbReference type="PANTHER" id="PTHR46586">
    <property type="entry name" value="ANKYRIN REPEAT-CONTAINING PROTEIN"/>
    <property type="match status" value="1"/>
</dbReference>
<dbReference type="SUPFAM" id="SSF140860">
    <property type="entry name" value="Pseudo ankyrin repeat-like"/>
    <property type="match status" value="1"/>
</dbReference>
<dbReference type="Proteomes" id="UP000019132">
    <property type="component" value="Unassembled WGS sequence"/>
</dbReference>
<dbReference type="InParanoid" id="K3WI83"/>
<dbReference type="InterPro" id="IPR052050">
    <property type="entry name" value="SecEffector_AnkRepeat"/>
</dbReference>
<dbReference type="EMBL" id="GL376631">
    <property type="status" value="NOT_ANNOTATED_CDS"/>
    <property type="molecule type" value="Genomic_DNA"/>
</dbReference>
<dbReference type="VEuPathDB" id="FungiDB:PYU1_G004664"/>
<dbReference type="OMA" id="SERYSTM"/>
<evidence type="ECO:0000313" key="1">
    <source>
        <dbReference type="EnsemblProtists" id="PYU1_T004675"/>
    </source>
</evidence>
<accession>K3WI83</accession>
<dbReference type="PANTHER" id="PTHR46586:SF3">
    <property type="entry name" value="ANKYRIN REPEAT-CONTAINING PROTEIN"/>
    <property type="match status" value="1"/>
</dbReference>
<protein>
    <recommendedName>
        <fullName evidence="3">Ankyrin repeat protein</fullName>
    </recommendedName>
</protein>
<reference evidence="2" key="1">
    <citation type="journal article" date="2010" name="Genome Biol.">
        <title>Genome sequence of the necrotrophic plant pathogen Pythium ultimum reveals original pathogenicity mechanisms and effector repertoire.</title>
        <authorList>
            <person name="Levesque C.A."/>
            <person name="Brouwer H."/>
            <person name="Cano L."/>
            <person name="Hamilton J.P."/>
            <person name="Holt C."/>
            <person name="Huitema E."/>
            <person name="Raffaele S."/>
            <person name="Robideau G.P."/>
            <person name="Thines M."/>
            <person name="Win J."/>
            <person name="Zerillo M.M."/>
            <person name="Beakes G.W."/>
            <person name="Boore J.L."/>
            <person name="Busam D."/>
            <person name="Dumas B."/>
            <person name="Ferriera S."/>
            <person name="Fuerstenberg S.I."/>
            <person name="Gachon C.M."/>
            <person name="Gaulin E."/>
            <person name="Govers F."/>
            <person name="Grenville-Briggs L."/>
            <person name="Horner N."/>
            <person name="Hostetler J."/>
            <person name="Jiang R.H."/>
            <person name="Johnson J."/>
            <person name="Krajaejun T."/>
            <person name="Lin H."/>
            <person name="Meijer H.J."/>
            <person name="Moore B."/>
            <person name="Morris P."/>
            <person name="Phuntmart V."/>
            <person name="Puiu D."/>
            <person name="Shetty J."/>
            <person name="Stajich J.E."/>
            <person name="Tripathy S."/>
            <person name="Wawra S."/>
            <person name="van West P."/>
            <person name="Whitty B.R."/>
            <person name="Coutinho P.M."/>
            <person name="Henrissat B."/>
            <person name="Martin F."/>
            <person name="Thomas P.D."/>
            <person name="Tyler B.M."/>
            <person name="De Vries R.P."/>
            <person name="Kamoun S."/>
            <person name="Yandell M."/>
            <person name="Tisserat N."/>
            <person name="Buell C.R."/>
        </authorList>
    </citation>
    <scope>NUCLEOTIDE SEQUENCE</scope>
    <source>
        <strain evidence="2">DAOM:BR144</strain>
    </source>
</reference>
<keyword evidence="2" id="KW-1185">Reference proteome</keyword>
<reference evidence="2" key="2">
    <citation type="submission" date="2010-04" db="EMBL/GenBank/DDBJ databases">
        <authorList>
            <person name="Buell R."/>
            <person name="Hamilton J."/>
            <person name="Hostetler J."/>
        </authorList>
    </citation>
    <scope>NUCLEOTIDE SEQUENCE [LARGE SCALE GENOMIC DNA]</scope>
    <source>
        <strain evidence="2">DAOM:BR144</strain>
    </source>
</reference>
<sequence length="147" mass="16211">MIAVARGSWPTLGDDPPSARARIGNRASVIEVLQWLHIRALGGEYEAADMSSCAAYGCLDTVKYLHEACTARSAPEVMDAAAEYGHFEVAQFPHEHRSKGCTTRAMDKVAERNDLDIMRFLHENWTEGYTTAAMDAASRAGHLRMVQ</sequence>
<proteinExistence type="predicted"/>
<dbReference type="AlphaFoldDB" id="K3WI83"/>
<organism evidence="1 2">
    <name type="scientific">Globisporangium ultimum (strain ATCC 200006 / CBS 805.95 / DAOM BR144)</name>
    <name type="common">Pythium ultimum</name>
    <dbReference type="NCBI Taxonomy" id="431595"/>
    <lineage>
        <taxon>Eukaryota</taxon>
        <taxon>Sar</taxon>
        <taxon>Stramenopiles</taxon>
        <taxon>Oomycota</taxon>
        <taxon>Peronosporomycetes</taxon>
        <taxon>Pythiales</taxon>
        <taxon>Pythiaceae</taxon>
        <taxon>Globisporangium</taxon>
    </lineage>
</organism>